<dbReference type="InterPro" id="IPR019108">
    <property type="entry name" value="Caa3_assmbl_CtaG-rel"/>
</dbReference>
<keyword evidence="2" id="KW-1003">Cell membrane</keyword>
<evidence type="ECO:0000256" key="5">
    <source>
        <dbReference type="ARBA" id="ARBA00023136"/>
    </source>
</evidence>
<dbReference type="GO" id="GO:0005886">
    <property type="term" value="C:plasma membrane"/>
    <property type="evidence" value="ECO:0007669"/>
    <property type="project" value="UniProtKB-SubCell"/>
</dbReference>
<evidence type="ECO:0000256" key="6">
    <source>
        <dbReference type="SAM" id="Phobius"/>
    </source>
</evidence>
<dbReference type="GO" id="GO:0006508">
    <property type="term" value="P:proteolysis"/>
    <property type="evidence" value="ECO:0007669"/>
    <property type="project" value="UniProtKB-KW"/>
</dbReference>
<dbReference type="RefSeq" id="WP_088213616.1">
    <property type="nucleotide sequence ID" value="NZ_NIPW01000003.1"/>
</dbReference>
<keyword evidence="4 6" id="KW-1133">Transmembrane helix</keyword>
<feature type="transmembrane region" description="Helical" evidence="6">
    <location>
        <begin position="15"/>
        <end position="36"/>
    </location>
</feature>
<feature type="transmembrane region" description="Helical" evidence="6">
    <location>
        <begin position="154"/>
        <end position="180"/>
    </location>
</feature>
<comment type="caution">
    <text evidence="7">The sequence shown here is derived from an EMBL/GenBank/DDBJ whole genome shotgun (WGS) entry which is preliminary data.</text>
</comment>
<keyword evidence="8" id="KW-1185">Reference proteome</keyword>
<keyword evidence="3 6" id="KW-0812">Transmembrane</keyword>
<name>A0A212AGU6_9RHOB</name>
<dbReference type="EMBL" id="NIPW01000003">
    <property type="protein sequence ID" value="OWJ80697.1"/>
    <property type="molecule type" value="Genomic_DNA"/>
</dbReference>
<dbReference type="AlphaFoldDB" id="A0A212AGU6"/>
<feature type="transmembrane region" description="Helical" evidence="6">
    <location>
        <begin position="200"/>
        <end position="221"/>
    </location>
</feature>
<evidence type="ECO:0000313" key="7">
    <source>
        <dbReference type="EMBL" id="OWJ80697.1"/>
    </source>
</evidence>
<proteinExistence type="predicted"/>
<sequence>MTPYCGPAPAPEALWLSWNADPLVMAPILLLALWSLHARSRAGIAAAGVMFVAFVSPLCALSTALFSARVAHHVLLVSIAAPLLARCLPRSTGRGGELAFLAHAATLWLWHTPGPYGWALSSDAAYWLMEATLLGSAVWLWRAMLSPATAAGRAILLLLGVTMQMGLLGALLVFAGRPLFAPHLATTAPYGLSPLEDQQLAGLIMWVPAALPYLGVALWRLGGLLGRRGRAA</sequence>
<comment type="subcellular location">
    <subcellularLocation>
        <location evidence="1">Cell membrane</location>
        <topology evidence="1">Multi-pass membrane protein</topology>
    </subcellularLocation>
</comment>
<evidence type="ECO:0000256" key="1">
    <source>
        <dbReference type="ARBA" id="ARBA00004651"/>
    </source>
</evidence>
<protein>
    <submittedName>
        <fullName evidence="7">CAAX protease</fullName>
    </submittedName>
</protein>
<evidence type="ECO:0000256" key="2">
    <source>
        <dbReference type="ARBA" id="ARBA00022475"/>
    </source>
</evidence>
<evidence type="ECO:0000256" key="3">
    <source>
        <dbReference type="ARBA" id="ARBA00022692"/>
    </source>
</evidence>
<evidence type="ECO:0000313" key="8">
    <source>
        <dbReference type="Proteomes" id="UP000196878"/>
    </source>
</evidence>
<dbReference type="OrthoDB" id="259025at2"/>
<keyword evidence="5 6" id="KW-0472">Membrane</keyword>
<organism evidence="7 8">
    <name type="scientific">Haematobacter genomosp. 1</name>
    <dbReference type="NCBI Taxonomy" id="366618"/>
    <lineage>
        <taxon>Bacteria</taxon>
        <taxon>Pseudomonadati</taxon>
        <taxon>Pseudomonadota</taxon>
        <taxon>Alphaproteobacteria</taxon>
        <taxon>Rhodobacterales</taxon>
        <taxon>Paracoccaceae</taxon>
        <taxon>Haematobacter</taxon>
    </lineage>
</organism>
<feature type="transmembrane region" description="Helical" evidence="6">
    <location>
        <begin position="43"/>
        <end position="64"/>
    </location>
</feature>
<keyword evidence="7" id="KW-0645">Protease</keyword>
<gene>
    <name evidence="7" type="ORF">CDV49_00465</name>
</gene>
<accession>A0A212AGU6</accession>
<feature type="transmembrane region" description="Helical" evidence="6">
    <location>
        <begin position="124"/>
        <end position="142"/>
    </location>
</feature>
<keyword evidence="7" id="KW-0378">Hydrolase</keyword>
<dbReference type="GO" id="GO:0008233">
    <property type="term" value="F:peptidase activity"/>
    <property type="evidence" value="ECO:0007669"/>
    <property type="project" value="UniProtKB-KW"/>
</dbReference>
<evidence type="ECO:0000256" key="4">
    <source>
        <dbReference type="ARBA" id="ARBA00022989"/>
    </source>
</evidence>
<dbReference type="Pfam" id="PF09678">
    <property type="entry name" value="Caa3_CtaG"/>
    <property type="match status" value="1"/>
</dbReference>
<reference evidence="7 8" key="1">
    <citation type="submission" date="2016-12" db="EMBL/GenBank/DDBJ databases">
        <title>Comparison of Traditional DNA-DNA Hybridization with In Silico Genomic Analysis.</title>
        <authorList>
            <person name="Nicholson A.C."/>
            <person name="Humrighouse B.W."/>
            <person name="Graziano J."/>
            <person name="Lasker B."/>
            <person name="Whitney A.M."/>
            <person name="Mcquiston J.R."/>
        </authorList>
    </citation>
    <scope>NUCLEOTIDE SEQUENCE [LARGE SCALE GENOMIC DNA]</scope>
    <source>
        <strain evidence="7 8">H2240</strain>
    </source>
</reference>
<dbReference type="Proteomes" id="UP000196878">
    <property type="component" value="Unassembled WGS sequence"/>
</dbReference>